<dbReference type="InterPro" id="IPR004827">
    <property type="entry name" value="bZIP"/>
</dbReference>
<dbReference type="SMART" id="SM00338">
    <property type="entry name" value="BRLZ"/>
    <property type="match status" value="1"/>
</dbReference>
<accession>S8ESA4</accession>
<keyword evidence="6" id="KW-0539">Nucleus</keyword>
<dbReference type="GO" id="GO:0003677">
    <property type="term" value="F:DNA binding"/>
    <property type="evidence" value="ECO:0007669"/>
    <property type="project" value="UniProtKB-KW"/>
</dbReference>
<keyword evidence="11" id="KW-1185">Reference proteome</keyword>
<dbReference type="InterPro" id="IPR046347">
    <property type="entry name" value="bZIP_sf"/>
</dbReference>
<dbReference type="EMBL" id="KE504123">
    <property type="protein sequence ID" value="EPT05794.1"/>
    <property type="molecule type" value="Genomic_DNA"/>
</dbReference>
<keyword evidence="3" id="KW-0805">Transcription regulation</keyword>
<feature type="region of interest" description="Disordered" evidence="8">
    <location>
        <begin position="429"/>
        <end position="454"/>
    </location>
</feature>
<evidence type="ECO:0000256" key="2">
    <source>
        <dbReference type="ARBA" id="ARBA00007163"/>
    </source>
</evidence>
<dbReference type="GO" id="GO:0003700">
    <property type="term" value="F:DNA-binding transcription factor activity"/>
    <property type="evidence" value="ECO:0007669"/>
    <property type="project" value="InterPro"/>
</dbReference>
<dbReference type="HOGENOM" id="CLU_012917_0_0_1"/>
<dbReference type="SUPFAM" id="SSF57959">
    <property type="entry name" value="Leucine zipper domain"/>
    <property type="match status" value="1"/>
</dbReference>
<feature type="compositionally biased region" description="Low complexity" evidence="8">
    <location>
        <begin position="439"/>
        <end position="454"/>
    </location>
</feature>
<feature type="compositionally biased region" description="Acidic residues" evidence="8">
    <location>
        <begin position="61"/>
        <end position="86"/>
    </location>
</feature>
<keyword evidence="4" id="KW-0238">DNA-binding</keyword>
<evidence type="ECO:0000256" key="7">
    <source>
        <dbReference type="SAM" id="Coils"/>
    </source>
</evidence>
<dbReference type="PANTHER" id="PTHR47416">
    <property type="entry name" value="BASIC-LEUCINE ZIPPER TRANSCRIPTION FACTOR F-RELATED"/>
    <property type="match status" value="1"/>
</dbReference>
<evidence type="ECO:0000256" key="6">
    <source>
        <dbReference type="ARBA" id="ARBA00023242"/>
    </source>
</evidence>
<evidence type="ECO:0000256" key="8">
    <source>
        <dbReference type="SAM" id="MobiDB-lite"/>
    </source>
</evidence>
<keyword evidence="7" id="KW-0175">Coiled coil</keyword>
<dbReference type="AlphaFoldDB" id="S8ESA4"/>
<dbReference type="Gene3D" id="1.20.5.170">
    <property type="match status" value="1"/>
</dbReference>
<dbReference type="PANTHER" id="PTHR47416:SF8">
    <property type="entry name" value="BASIC-LEUCINE ZIPPER TRANSCRIPTION FACTOR E-RELATED"/>
    <property type="match status" value="1"/>
</dbReference>
<evidence type="ECO:0000313" key="10">
    <source>
        <dbReference type="EMBL" id="EPT05794.1"/>
    </source>
</evidence>
<dbReference type="CDD" id="cd14810">
    <property type="entry name" value="bZIP_u1"/>
    <property type="match status" value="1"/>
</dbReference>
<dbReference type="eggNOG" id="ENOG502S89P">
    <property type="taxonomic scope" value="Eukaryota"/>
</dbReference>
<evidence type="ECO:0000256" key="4">
    <source>
        <dbReference type="ARBA" id="ARBA00023125"/>
    </source>
</evidence>
<evidence type="ECO:0000256" key="1">
    <source>
        <dbReference type="ARBA" id="ARBA00004123"/>
    </source>
</evidence>
<keyword evidence="5" id="KW-0804">Transcription</keyword>
<dbReference type="PROSITE" id="PS50217">
    <property type="entry name" value="BZIP"/>
    <property type="match status" value="1"/>
</dbReference>
<sequence>MPLAAPGFDFMSAFSSAAAQMASPGDSGSGSSSSASTTSPTSIDPQLVTSPTAPKPASEFGDGDGDDQHEEEEGDMDDVFDDDDDSSPAPMKVGGRGKSNRRGTVQSGGVVKRAGSEKKENRPANMLSTTSADPDDWRPTPEEYKKMSSKEKRQLRNKISARNFRVRRKEYINTLEGDIAERDRLIDAIRTELGSMRSENVALRQEIDSLKKSLLDGRGRVDTPVLPPPAPLPAISPALSSGIASNAAVVAVPKSPLVTPNTQKDLPTSPRMGARGFWGGASSPFGAGGFTPVHTTLVPEWGSVLSGKSVGRRSPTLQENINPVLNAASWPNNEKTAQQQQQQQQQLNALESFMDAHPFTMKSLDPYRMQLWRNMAAQQQAGRAQAQQQSHASPSPSPLSSPSSSPSGLAGGLRPHFFTALLSGKAAANAYPTPPSSPPLAASSSTAQATQTPTAQQAMLASMASQTLVGKLSSAFWDAFSAKPAGIPSSTPGASVRPARQLDADKVRRIMEGSAVLKVVDVEPQEKVVPRTTQPVLARAPPVVSTSSCEKKITDVLAESMATLSIGKK</sequence>
<organism evidence="10 11">
    <name type="scientific">Fomitopsis schrenkii</name>
    <name type="common">Brown rot fungus</name>
    <dbReference type="NCBI Taxonomy" id="2126942"/>
    <lineage>
        <taxon>Eukaryota</taxon>
        <taxon>Fungi</taxon>
        <taxon>Dikarya</taxon>
        <taxon>Basidiomycota</taxon>
        <taxon>Agaricomycotina</taxon>
        <taxon>Agaricomycetes</taxon>
        <taxon>Polyporales</taxon>
        <taxon>Fomitopsis</taxon>
    </lineage>
</organism>
<comment type="subcellular location">
    <subcellularLocation>
        <location evidence="1">Nucleus</location>
    </subcellularLocation>
</comment>
<evidence type="ECO:0000313" key="11">
    <source>
        <dbReference type="Proteomes" id="UP000015241"/>
    </source>
</evidence>
<evidence type="ECO:0000256" key="3">
    <source>
        <dbReference type="ARBA" id="ARBA00023015"/>
    </source>
</evidence>
<dbReference type="Proteomes" id="UP000015241">
    <property type="component" value="Unassembled WGS sequence"/>
</dbReference>
<feature type="compositionally biased region" description="Polar residues" evidence="8">
    <location>
        <begin position="43"/>
        <end position="52"/>
    </location>
</feature>
<gene>
    <name evidence="10" type="ORF">FOMPIDRAFT_73073</name>
</gene>
<dbReference type="OrthoDB" id="5571888at2759"/>
<reference evidence="10 11" key="1">
    <citation type="journal article" date="2012" name="Science">
        <title>The Paleozoic origin of enzymatic lignin decomposition reconstructed from 31 fungal genomes.</title>
        <authorList>
            <person name="Floudas D."/>
            <person name="Binder M."/>
            <person name="Riley R."/>
            <person name="Barry K."/>
            <person name="Blanchette R.A."/>
            <person name="Henrissat B."/>
            <person name="Martinez A.T."/>
            <person name="Otillar R."/>
            <person name="Spatafora J.W."/>
            <person name="Yadav J.S."/>
            <person name="Aerts A."/>
            <person name="Benoit I."/>
            <person name="Boyd A."/>
            <person name="Carlson A."/>
            <person name="Copeland A."/>
            <person name="Coutinho P.M."/>
            <person name="de Vries R.P."/>
            <person name="Ferreira P."/>
            <person name="Findley K."/>
            <person name="Foster B."/>
            <person name="Gaskell J."/>
            <person name="Glotzer D."/>
            <person name="Gorecki P."/>
            <person name="Heitman J."/>
            <person name="Hesse C."/>
            <person name="Hori C."/>
            <person name="Igarashi K."/>
            <person name="Jurgens J.A."/>
            <person name="Kallen N."/>
            <person name="Kersten P."/>
            <person name="Kohler A."/>
            <person name="Kuees U."/>
            <person name="Kumar T.K.A."/>
            <person name="Kuo A."/>
            <person name="LaButti K."/>
            <person name="Larrondo L.F."/>
            <person name="Lindquist E."/>
            <person name="Ling A."/>
            <person name="Lombard V."/>
            <person name="Lucas S."/>
            <person name="Lundell T."/>
            <person name="Martin R."/>
            <person name="McLaughlin D.J."/>
            <person name="Morgenstern I."/>
            <person name="Morin E."/>
            <person name="Murat C."/>
            <person name="Nagy L.G."/>
            <person name="Nolan M."/>
            <person name="Ohm R.A."/>
            <person name="Patyshakuliyeva A."/>
            <person name="Rokas A."/>
            <person name="Ruiz-Duenas F.J."/>
            <person name="Sabat G."/>
            <person name="Salamov A."/>
            <person name="Samejima M."/>
            <person name="Schmutz J."/>
            <person name="Slot J.C."/>
            <person name="St John F."/>
            <person name="Stenlid J."/>
            <person name="Sun H."/>
            <person name="Sun S."/>
            <person name="Syed K."/>
            <person name="Tsang A."/>
            <person name="Wiebenga A."/>
            <person name="Young D."/>
            <person name="Pisabarro A."/>
            <person name="Eastwood D.C."/>
            <person name="Martin F."/>
            <person name="Cullen D."/>
            <person name="Grigoriev I.V."/>
            <person name="Hibbett D.S."/>
        </authorList>
    </citation>
    <scope>NUCLEOTIDE SEQUENCE</scope>
    <source>
        <strain evidence="11">FP-58527</strain>
    </source>
</reference>
<comment type="similarity">
    <text evidence="2">Belongs to the bZIP family.</text>
</comment>
<feature type="compositionally biased region" description="Low complexity" evidence="8">
    <location>
        <begin position="18"/>
        <end position="42"/>
    </location>
</feature>
<protein>
    <recommendedName>
        <fullName evidence="9">BZIP domain-containing protein</fullName>
    </recommendedName>
</protein>
<evidence type="ECO:0000256" key="5">
    <source>
        <dbReference type="ARBA" id="ARBA00023163"/>
    </source>
</evidence>
<feature type="domain" description="BZIP" evidence="9">
    <location>
        <begin position="147"/>
        <end position="210"/>
    </location>
</feature>
<evidence type="ECO:0000259" key="9">
    <source>
        <dbReference type="PROSITE" id="PS50217"/>
    </source>
</evidence>
<proteinExistence type="inferred from homology"/>
<feature type="coiled-coil region" evidence="7">
    <location>
        <begin position="186"/>
        <end position="213"/>
    </location>
</feature>
<name>S8ESA4_FOMSC</name>
<dbReference type="InParanoid" id="S8ESA4"/>
<feature type="region of interest" description="Disordered" evidence="8">
    <location>
        <begin position="18"/>
        <end position="156"/>
    </location>
</feature>
<feature type="compositionally biased region" description="Basic and acidic residues" evidence="8">
    <location>
        <begin position="135"/>
        <end position="154"/>
    </location>
</feature>
<dbReference type="STRING" id="743788.S8ESA4"/>
<dbReference type="PROSITE" id="PS00036">
    <property type="entry name" value="BZIP_BASIC"/>
    <property type="match status" value="1"/>
</dbReference>
<dbReference type="GO" id="GO:0005634">
    <property type="term" value="C:nucleus"/>
    <property type="evidence" value="ECO:0007669"/>
    <property type="project" value="UniProtKB-SubCell"/>
</dbReference>
<dbReference type="Pfam" id="PF00170">
    <property type="entry name" value="bZIP_1"/>
    <property type="match status" value="1"/>
</dbReference>
<feature type="region of interest" description="Disordered" evidence="8">
    <location>
        <begin position="376"/>
        <end position="412"/>
    </location>
</feature>